<reference evidence="1 2" key="1">
    <citation type="submission" date="2012-06" db="EMBL/GenBank/DDBJ databases">
        <title>Draft Genome Sequence of Lactobacillus hominis Strain CRBIP 24.179T, isolated from human intestine.</title>
        <authorList>
            <person name="Cousin S."/>
            <person name="Ma L."/>
            <person name="Bizet C."/>
            <person name="Loux V."/>
            <person name="Bouchier C."/>
            <person name="Clermont D."/>
            <person name="Creno S."/>
        </authorList>
    </citation>
    <scope>NUCLEOTIDE SEQUENCE [LARGE SCALE GENOMIC DNA]</scope>
    <source>
        <strain evidence="2">CRBIP 24.179T</strain>
    </source>
</reference>
<keyword evidence="2" id="KW-1185">Reference proteome</keyword>
<evidence type="ECO:0000313" key="1">
    <source>
        <dbReference type="EMBL" id="CCI82702.1"/>
    </source>
</evidence>
<comment type="caution">
    <text evidence="1">The sequence shown here is derived from an EMBL/GenBank/DDBJ whole genome shotgun (WGS) entry which is preliminary data.</text>
</comment>
<protein>
    <submittedName>
        <fullName evidence="1">Uncharacterized protein</fullName>
    </submittedName>
</protein>
<proteinExistence type="predicted"/>
<dbReference type="AlphaFoldDB" id="I7L7L1"/>
<organism evidence="1 2">
    <name type="scientific">Lactobacillus hominis DSM 23910 = CRBIP 24.179</name>
    <dbReference type="NCBI Taxonomy" id="1423758"/>
    <lineage>
        <taxon>Bacteria</taxon>
        <taxon>Bacillati</taxon>
        <taxon>Bacillota</taxon>
        <taxon>Bacilli</taxon>
        <taxon>Lactobacillales</taxon>
        <taxon>Lactobacillaceae</taxon>
        <taxon>Lactobacillus</taxon>
    </lineage>
</organism>
<dbReference type="RefSeq" id="WP_008471864.1">
    <property type="nucleotide sequence ID" value="NZ_AYZP01000001.1"/>
</dbReference>
<name>I7L7L1_9LACO</name>
<dbReference type="EMBL" id="CAKE01000035">
    <property type="protein sequence ID" value="CCI82702.1"/>
    <property type="molecule type" value="Genomic_DNA"/>
</dbReference>
<gene>
    <name evidence="1" type="ORF">BN55_08465</name>
</gene>
<dbReference type="eggNOG" id="ENOG502ZCY7">
    <property type="taxonomic scope" value="Bacteria"/>
</dbReference>
<dbReference type="GeneID" id="82847925"/>
<dbReference type="Proteomes" id="UP000009320">
    <property type="component" value="Unassembled WGS sequence"/>
</dbReference>
<accession>I7L7L1</accession>
<sequence>MKINELKRKLTDYTLNFSFIVNGKPSGITTYEVNNGVPTLTMWYGDKEKQYHDPKNLLNDSFFDGKSLAELSTNLNIEIN</sequence>
<dbReference type="OrthoDB" id="2055766at2"/>
<evidence type="ECO:0000313" key="2">
    <source>
        <dbReference type="Proteomes" id="UP000009320"/>
    </source>
</evidence>